<gene>
    <name evidence="1" type="ORF">EKG38_16980</name>
</gene>
<dbReference type="RefSeq" id="WP_126521412.1">
    <property type="nucleotide sequence ID" value="NZ_RXNU01000010.1"/>
</dbReference>
<evidence type="ECO:0008006" key="3">
    <source>
        <dbReference type="Google" id="ProtNLM"/>
    </source>
</evidence>
<keyword evidence="2" id="KW-1185">Reference proteome</keyword>
<dbReference type="Proteomes" id="UP000267448">
    <property type="component" value="Unassembled WGS sequence"/>
</dbReference>
<name>A0A3S0IQS6_9GAMM</name>
<dbReference type="AlphaFoldDB" id="A0A3S0IQS6"/>
<organism evidence="1 2">
    <name type="scientific">Shewanella canadensis</name>
    <dbReference type="NCBI Taxonomy" id="271096"/>
    <lineage>
        <taxon>Bacteria</taxon>
        <taxon>Pseudomonadati</taxon>
        <taxon>Pseudomonadota</taxon>
        <taxon>Gammaproteobacteria</taxon>
        <taxon>Alteromonadales</taxon>
        <taxon>Shewanellaceae</taxon>
        <taxon>Shewanella</taxon>
    </lineage>
</organism>
<sequence length="318" mass="36921">MLKFNQDIRQRIGDMMMQYLIIDTSKPVVVTFAPGCEAIDEKSMDENKPLWGFDFLSKKKINTISFVHIGENNYYQSREFEDFLEELGDELGVFPERIGYGVSRGGFATSLYANSLKLDRALLLMPLSTYDKRVTPWDPKVQKASQNSSLSTLNKDAAICSIPLTIIYDPLFKADRLHVERYSNVINRLKLPGVGHRIPRALQDMGLLKKVVLDFIDNRLDTEAFPELIRERRKLSYYYRSLLSDPTQKLTFKRKLILYYHKLSLQLANIEDEPGRILCRLRQSLFKRKYLVEKCHNQLQHVITERPLALSTAMVFCL</sequence>
<comment type="caution">
    <text evidence="1">The sequence shown here is derived from an EMBL/GenBank/DDBJ whole genome shotgun (WGS) entry which is preliminary data.</text>
</comment>
<dbReference type="EMBL" id="RXNU01000010">
    <property type="protein sequence ID" value="RTR37712.1"/>
    <property type="molecule type" value="Genomic_DNA"/>
</dbReference>
<proteinExistence type="predicted"/>
<reference evidence="1 2" key="1">
    <citation type="submission" date="2018-12" db="EMBL/GenBank/DDBJ databases">
        <authorList>
            <person name="Yu L."/>
        </authorList>
    </citation>
    <scope>NUCLEOTIDE SEQUENCE [LARGE SCALE GENOMIC DNA]</scope>
    <source>
        <strain evidence="1 2">HAW-EB2</strain>
    </source>
</reference>
<accession>A0A3S0IQS6</accession>
<protein>
    <recommendedName>
        <fullName evidence="3">Alpha/beta hydrolase</fullName>
    </recommendedName>
</protein>
<dbReference type="OrthoDB" id="5826754at2"/>
<evidence type="ECO:0000313" key="2">
    <source>
        <dbReference type="Proteomes" id="UP000267448"/>
    </source>
</evidence>
<evidence type="ECO:0000313" key="1">
    <source>
        <dbReference type="EMBL" id="RTR37712.1"/>
    </source>
</evidence>